<evidence type="ECO:0000256" key="4">
    <source>
        <dbReference type="HAMAP-Rule" id="MF_02217"/>
    </source>
</evidence>
<dbReference type="CDD" id="cd02440">
    <property type="entry name" value="AdoMet_MTases"/>
    <property type="match status" value="1"/>
</dbReference>
<evidence type="ECO:0000256" key="2">
    <source>
        <dbReference type="ARBA" id="ARBA00022679"/>
    </source>
</evidence>
<feature type="binding site" evidence="4">
    <location>
        <position position="87"/>
    </location>
    <ligand>
        <name>S-adenosyl-L-methionine</name>
        <dbReference type="ChEBI" id="CHEBI:59789"/>
    </ligand>
</feature>
<feature type="binding site" evidence="4">
    <location>
        <position position="162"/>
    </location>
    <ligand>
        <name>Mg(2+)</name>
        <dbReference type="ChEBI" id="CHEBI:18420"/>
    </ligand>
</feature>
<keyword evidence="4" id="KW-0819">tRNA processing</keyword>
<accession>A0ABR9ZTC6</accession>
<keyword evidence="1 4" id="KW-0489">Methyltransferase</keyword>
<dbReference type="Pfam" id="PF01596">
    <property type="entry name" value="Methyltransf_3"/>
    <property type="match status" value="1"/>
</dbReference>
<keyword evidence="6" id="KW-1185">Reference proteome</keyword>
<comment type="function">
    <text evidence="4">Catalyzes the methylation of 5-hydroxyuridine (ho5U) to form 5-methoxyuridine (mo5U) at position 34 in tRNAs.</text>
</comment>
<keyword evidence="4" id="KW-0460">Magnesium</keyword>
<dbReference type="EMBL" id="JADKNH010000006">
    <property type="protein sequence ID" value="MBF4693695.1"/>
    <property type="molecule type" value="Genomic_DNA"/>
</dbReference>
<evidence type="ECO:0000313" key="6">
    <source>
        <dbReference type="Proteomes" id="UP000614200"/>
    </source>
</evidence>
<dbReference type="Proteomes" id="UP000614200">
    <property type="component" value="Unassembled WGS sequence"/>
</dbReference>
<protein>
    <recommendedName>
        <fullName evidence="4">tRNA 5-hydroxyuridine methyltransferase</fullName>
        <ecNumber evidence="4">2.1.1.-</ecNumber>
    </recommendedName>
    <alternativeName>
        <fullName evidence="4">ho5U methyltransferase</fullName>
    </alternativeName>
</protein>
<sequence length="222" mass="25020">MESKIVDQYVEKYIRSLLPEHTGLLEELEAFAALHRVPIIHPEIAQYMKVFLGIVKPVRILEIGTAIGYSASIFATSMQSGHIDTIELNEVMAEKAKETFERLNESVPNVSVSIHLGDAKDVIKTLEGPYDMIFIDAAKGHYQTFFETAYDLLSETGVIVSDNVLYKGMVATNEYLVRRKITIVKRMRKYLEFITTHPNLETTVLTMGDGLAVSYKKGKTNE</sequence>
<dbReference type="EC" id="2.1.1.-" evidence="4"/>
<dbReference type="SUPFAM" id="SSF53335">
    <property type="entry name" value="S-adenosyl-L-methionine-dependent methyltransferases"/>
    <property type="match status" value="1"/>
</dbReference>
<feature type="binding site" evidence="4">
    <location>
        <position position="70"/>
    </location>
    <ligand>
        <name>S-adenosyl-L-methionine</name>
        <dbReference type="ChEBI" id="CHEBI:59789"/>
    </ligand>
</feature>
<evidence type="ECO:0000256" key="1">
    <source>
        <dbReference type="ARBA" id="ARBA00022603"/>
    </source>
</evidence>
<reference evidence="5 6" key="1">
    <citation type="submission" date="2020-11" db="EMBL/GenBank/DDBJ databases">
        <title>Fusibacter basophilias sp. nov.</title>
        <authorList>
            <person name="Qiu D."/>
        </authorList>
    </citation>
    <scope>NUCLEOTIDE SEQUENCE [LARGE SCALE GENOMIC DNA]</scope>
    <source>
        <strain evidence="5 6">Q10-2</strain>
    </source>
</reference>
<dbReference type="InterPro" id="IPR002935">
    <property type="entry name" value="SAM_O-MeTrfase"/>
</dbReference>
<dbReference type="InterPro" id="IPR050362">
    <property type="entry name" value="Cation-dep_OMT"/>
</dbReference>
<gene>
    <name evidence="4" type="primary">trmR</name>
    <name evidence="5" type="ORF">ISU02_11205</name>
</gene>
<organism evidence="5 6">
    <name type="scientific">Fusibacter ferrireducens</name>
    <dbReference type="NCBI Taxonomy" id="2785058"/>
    <lineage>
        <taxon>Bacteria</taxon>
        <taxon>Bacillati</taxon>
        <taxon>Bacillota</taxon>
        <taxon>Clostridia</taxon>
        <taxon>Eubacteriales</taxon>
        <taxon>Eubacteriales Family XII. Incertae Sedis</taxon>
        <taxon>Fusibacter</taxon>
    </lineage>
</organism>
<feature type="binding site" evidence="4">
    <location>
        <position position="163"/>
    </location>
    <ligand>
        <name>Mg(2+)</name>
        <dbReference type="ChEBI" id="CHEBI:18420"/>
    </ligand>
</feature>
<dbReference type="PANTHER" id="PTHR10509">
    <property type="entry name" value="O-METHYLTRANSFERASE-RELATED"/>
    <property type="match status" value="1"/>
</dbReference>
<proteinExistence type="inferred from homology"/>
<name>A0ABR9ZTC6_9FIRM</name>
<evidence type="ECO:0000256" key="3">
    <source>
        <dbReference type="ARBA" id="ARBA00022691"/>
    </source>
</evidence>
<dbReference type="InterPro" id="IPR043675">
    <property type="entry name" value="TrmR_methyltr"/>
</dbReference>
<comment type="caution">
    <text evidence="5">The sequence shown here is derived from an EMBL/GenBank/DDBJ whole genome shotgun (WGS) entry which is preliminary data.</text>
</comment>
<feature type="binding site" evidence="4">
    <location>
        <position position="40"/>
    </location>
    <ligand>
        <name>S-adenosyl-L-methionine</name>
        <dbReference type="ChEBI" id="CHEBI:59789"/>
    </ligand>
</feature>
<feature type="binding site" evidence="4">
    <location>
        <begin position="118"/>
        <end position="119"/>
    </location>
    <ligand>
        <name>S-adenosyl-L-methionine</name>
        <dbReference type="ChEBI" id="CHEBI:59789"/>
    </ligand>
</feature>
<comment type="similarity">
    <text evidence="4">Belongs to the class I-like SAM-binding methyltransferase superfamily. Cation-dependent O-methyltransferase family.</text>
</comment>
<dbReference type="Gene3D" id="3.40.50.150">
    <property type="entry name" value="Vaccinia Virus protein VP39"/>
    <property type="match status" value="1"/>
</dbReference>
<keyword evidence="3 4" id="KW-0949">S-adenosyl-L-methionine</keyword>
<evidence type="ECO:0000313" key="5">
    <source>
        <dbReference type="EMBL" id="MBF4693695.1"/>
    </source>
</evidence>
<comment type="subunit">
    <text evidence="4">Homodimer.</text>
</comment>
<dbReference type="HAMAP" id="MF_02217">
    <property type="entry name" value="TrmR_methyltr"/>
    <property type="match status" value="1"/>
</dbReference>
<keyword evidence="4" id="KW-0479">Metal-binding</keyword>
<comment type="catalytic activity">
    <reaction evidence="4">
        <text>5-hydroxyuridine(34) in tRNA + S-adenosyl-L-methionine = 5-methoxyuridine(34) in tRNA + S-adenosyl-L-homocysteine + H(+)</text>
        <dbReference type="Rhea" id="RHEA:60524"/>
        <dbReference type="Rhea" id="RHEA-COMP:13381"/>
        <dbReference type="Rhea" id="RHEA-COMP:15591"/>
        <dbReference type="ChEBI" id="CHEBI:15378"/>
        <dbReference type="ChEBI" id="CHEBI:57856"/>
        <dbReference type="ChEBI" id="CHEBI:59789"/>
        <dbReference type="ChEBI" id="CHEBI:136877"/>
        <dbReference type="ChEBI" id="CHEBI:143860"/>
    </reaction>
</comment>
<dbReference type="RefSeq" id="WP_194701935.1">
    <property type="nucleotide sequence ID" value="NZ_JADKNH010000006.1"/>
</dbReference>
<keyword evidence="2 4" id="KW-0808">Transferase</keyword>
<feature type="binding site" evidence="4">
    <location>
        <position position="136"/>
    </location>
    <ligand>
        <name>Mg(2+)</name>
        <dbReference type="ChEBI" id="CHEBI:18420"/>
    </ligand>
</feature>
<dbReference type="PROSITE" id="PS51682">
    <property type="entry name" value="SAM_OMT_I"/>
    <property type="match status" value="1"/>
</dbReference>
<feature type="binding site" evidence="4">
    <location>
        <position position="136"/>
    </location>
    <ligand>
        <name>S-adenosyl-L-methionine</name>
        <dbReference type="ChEBI" id="CHEBI:59789"/>
    </ligand>
</feature>
<dbReference type="InterPro" id="IPR029063">
    <property type="entry name" value="SAM-dependent_MTases_sf"/>
</dbReference>
<dbReference type="PANTHER" id="PTHR10509:SF14">
    <property type="entry name" value="CAFFEOYL-COA O-METHYLTRANSFERASE 3-RELATED"/>
    <property type="match status" value="1"/>
</dbReference>